<dbReference type="AlphaFoldDB" id="E6U1L6"/>
<protein>
    <recommendedName>
        <fullName evidence="4">Holin</fullName>
    </recommendedName>
</protein>
<keyword evidence="1" id="KW-1133">Transmembrane helix</keyword>
<evidence type="ECO:0008006" key="4">
    <source>
        <dbReference type="Google" id="ProtNLM"/>
    </source>
</evidence>
<reference evidence="2 3" key="1">
    <citation type="submission" date="2010-12" db="EMBL/GenBank/DDBJ databases">
        <title>Complete sequence of Bacillus cellulosilyticus DSM 2522.</title>
        <authorList>
            <consortium name="US DOE Joint Genome Institute"/>
            <person name="Lucas S."/>
            <person name="Copeland A."/>
            <person name="Lapidus A."/>
            <person name="Cheng J.-F."/>
            <person name="Bruce D."/>
            <person name="Goodwin L."/>
            <person name="Pitluck S."/>
            <person name="Chertkov O."/>
            <person name="Detter J.C."/>
            <person name="Han C."/>
            <person name="Tapia R."/>
            <person name="Land M."/>
            <person name="Hauser L."/>
            <person name="Jeffries C."/>
            <person name="Kyrpides N."/>
            <person name="Ivanova N."/>
            <person name="Mikhailova N."/>
            <person name="Brumm P."/>
            <person name="Mead D."/>
            <person name="Woyke T."/>
        </authorList>
    </citation>
    <scope>NUCLEOTIDE SEQUENCE [LARGE SCALE GENOMIC DNA]</scope>
    <source>
        <strain evidence="3">ATCC 21833 / DSM 2522 / FERM P-1141 / JCM 9156 / N-4</strain>
    </source>
</reference>
<evidence type="ECO:0000256" key="1">
    <source>
        <dbReference type="SAM" id="Phobius"/>
    </source>
</evidence>
<dbReference type="Proteomes" id="UP000001401">
    <property type="component" value="Chromosome"/>
</dbReference>
<feature type="transmembrane region" description="Helical" evidence="1">
    <location>
        <begin position="6"/>
        <end position="24"/>
    </location>
</feature>
<evidence type="ECO:0000313" key="3">
    <source>
        <dbReference type="Proteomes" id="UP000001401"/>
    </source>
</evidence>
<dbReference type="OrthoDB" id="2884029at2"/>
<sequence>MDILEYIVSELLYLIPALMVLGKIIKKGQYINDKHIPVVLLIVSVLFANLILGLSPESFIQGILIAGASVFGHQLLKQSKE</sequence>
<dbReference type="InterPro" id="IPR032111">
    <property type="entry name" value="Clostridium_phage_holin"/>
</dbReference>
<dbReference type="EMBL" id="CP002394">
    <property type="protein sequence ID" value="ADU30379.1"/>
    <property type="molecule type" value="Genomic_DNA"/>
</dbReference>
<feature type="transmembrane region" description="Helical" evidence="1">
    <location>
        <begin position="36"/>
        <end position="52"/>
    </location>
</feature>
<dbReference type="Pfam" id="PF16079">
    <property type="entry name" value="Phage_holin_5_2"/>
    <property type="match status" value="1"/>
</dbReference>
<evidence type="ECO:0000313" key="2">
    <source>
        <dbReference type="EMBL" id="ADU30379.1"/>
    </source>
</evidence>
<keyword evidence="1" id="KW-0472">Membrane</keyword>
<dbReference type="KEGG" id="bco:Bcell_2118"/>
<accession>E6U1L6</accession>
<organism evidence="2 3">
    <name type="scientific">Evansella cellulosilytica (strain ATCC 21833 / DSM 2522 / FERM P-1141 / JCM 9156 / N-4)</name>
    <name type="common">Bacillus cellulosilyticus</name>
    <dbReference type="NCBI Taxonomy" id="649639"/>
    <lineage>
        <taxon>Bacteria</taxon>
        <taxon>Bacillati</taxon>
        <taxon>Bacillota</taxon>
        <taxon>Bacilli</taxon>
        <taxon>Bacillales</taxon>
        <taxon>Bacillaceae</taxon>
        <taxon>Evansella</taxon>
    </lineage>
</organism>
<dbReference type="RefSeq" id="WP_013488715.1">
    <property type="nucleotide sequence ID" value="NC_014829.1"/>
</dbReference>
<gene>
    <name evidence="2" type="ordered locus">Bcell_2118</name>
</gene>
<name>E6U1L6_EVAC2</name>
<dbReference type="STRING" id="649639.Bcell_2118"/>
<dbReference type="HOGENOM" id="CLU_168120_1_1_9"/>
<dbReference type="eggNOG" id="ENOG5033ET1">
    <property type="taxonomic scope" value="Bacteria"/>
</dbReference>
<proteinExistence type="predicted"/>
<keyword evidence="3" id="KW-1185">Reference proteome</keyword>
<keyword evidence="1" id="KW-0812">Transmembrane</keyword>